<evidence type="ECO:0000256" key="5">
    <source>
        <dbReference type="SAM" id="Phobius"/>
    </source>
</evidence>
<evidence type="ECO:0000256" key="3">
    <source>
        <dbReference type="ARBA" id="ARBA00022968"/>
    </source>
</evidence>
<accession>A0ABP0UQZ0</accession>
<name>A0ABP0UQZ0_9BRYO</name>
<keyword evidence="5" id="KW-1133">Transmembrane helix</keyword>
<keyword evidence="5" id="KW-0812">Transmembrane</keyword>
<dbReference type="PANTHER" id="PTHR11062">
    <property type="entry name" value="EXOSTOSIN HEPARAN SULFATE GLYCOSYLTRANSFERASE -RELATED"/>
    <property type="match status" value="1"/>
</dbReference>
<evidence type="ECO:0000256" key="2">
    <source>
        <dbReference type="ARBA" id="ARBA00010271"/>
    </source>
</evidence>
<dbReference type="EMBL" id="OZ019898">
    <property type="protein sequence ID" value="CAK9228110.1"/>
    <property type="molecule type" value="Genomic_DNA"/>
</dbReference>
<gene>
    <name evidence="7" type="ORF">CSSPTR1EN2_LOCUS18799</name>
</gene>
<keyword evidence="5" id="KW-0472">Membrane</keyword>
<dbReference type="InterPro" id="IPR004263">
    <property type="entry name" value="Exostosin"/>
</dbReference>
<evidence type="ECO:0000313" key="8">
    <source>
        <dbReference type="Proteomes" id="UP001497512"/>
    </source>
</evidence>
<evidence type="ECO:0000259" key="6">
    <source>
        <dbReference type="Pfam" id="PF03016"/>
    </source>
</evidence>
<comment type="subcellular location">
    <subcellularLocation>
        <location evidence="1">Golgi apparatus membrane</location>
        <topology evidence="1">Single-pass type II membrane protein</topology>
    </subcellularLocation>
</comment>
<evidence type="ECO:0000256" key="4">
    <source>
        <dbReference type="ARBA" id="ARBA00023034"/>
    </source>
</evidence>
<protein>
    <recommendedName>
        <fullName evidence="6">Exostosin GT47 domain-containing protein</fullName>
    </recommendedName>
</protein>
<feature type="transmembrane region" description="Helical" evidence="5">
    <location>
        <begin position="53"/>
        <end position="76"/>
    </location>
</feature>
<keyword evidence="8" id="KW-1185">Reference proteome</keyword>
<dbReference type="PANTHER" id="PTHR11062:SF95">
    <property type="entry name" value="EXOSTOSIN GT47 DOMAIN-CONTAINING PROTEIN"/>
    <property type="match status" value="1"/>
</dbReference>
<keyword evidence="4" id="KW-0333">Golgi apparatus</keyword>
<dbReference type="Proteomes" id="UP001497512">
    <property type="component" value="Chromosome 6"/>
</dbReference>
<dbReference type="Pfam" id="PF03016">
    <property type="entry name" value="Exostosin_GT47"/>
    <property type="match status" value="1"/>
</dbReference>
<reference evidence="7" key="1">
    <citation type="submission" date="2024-02" db="EMBL/GenBank/DDBJ databases">
        <authorList>
            <consortium name="ELIXIR-Norway"/>
            <consortium name="Elixir Norway"/>
        </authorList>
    </citation>
    <scope>NUCLEOTIDE SEQUENCE</scope>
</reference>
<proteinExistence type="inferred from homology"/>
<feature type="domain" description="Exostosin GT47" evidence="6">
    <location>
        <begin position="217"/>
        <end position="495"/>
    </location>
</feature>
<organism evidence="7 8">
    <name type="scientific">Sphagnum troendelagicum</name>
    <dbReference type="NCBI Taxonomy" id="128251"/>
    <lineage>
        <taxon>Eukaryota</taxon>
        <taxon>Viridiplantae</taxon>
        <taxon>Streptophyta</taxon>
        <taxon>Embryophyta</taxon>
        <taxon>Bryophyta</taxon>
        <taxon>Sphagnophytina</taxon>
        <taxon>Sphagnopsida</taxon>
        <taxon>Sphagnales</taxon>
        <taxon>Sphagnaceae</taxon>
        <taxon>Sphagnum</taxon>
    </lineage>
</organism>
<evidence type="ECO:0000313" key="7">
    <source>
        <dbReference type="EMBL" id="CAK9228110.1"/>
    </source>
</evidence>
<dbReference type="InterPro" id="IPR040911">
    <property type="entry name" value="Exostosin_GT47"/>
</dbReference>
<evidence type="ECO:0000256" key="1">
    <source>
        <dbReference type="ARBA" id="ARBA00004323"/>
    </source>
</evidence>
<keyword evidence="3" id="KW-0735">Signal-anchor</keyword>
<comment type="similarity">
    <text evidence="2">Belongs to the glycosyltransferase 47 family.</text>
</comment>
<sequence>MSKSKDRAASCTSKFVSDQGARRNGFAKRNYSTQPRVSSASTQLKWEVKAKKFLLGLLALTSLLVLSARITLYVSLFRSTRHDAATQLAQSESRLVIKLTEPYVGSTRGVEKMKVMEMESSTDQNNRDHAADQLVVETNAAVEMESTDQNTRLDHDVQLVQAVETETLESNKLVDSADAIAFLDELTLNLTGTDEEDIDNGPYHSRRVFEANYDEMNRNIKIFVYPYPRNDPFRDIYRAWETRPSGNYASEAYFKQALMKSSYVTSNAAEADFFFMPVSITRARIDKRVGTEGVKRFCKKHVTSLRNNWSYWNRTGGVDHFYLSCHSIARTAMELVPYVRQNAIQLVCPSSYHLHYYITHKDASVPQIWPRDGGTPQGAKHTAQRQRLAFFAGSLNSNVRVQLQEAWQNDDEILIHSGKVTFPYSEGLLTSKFCLHVKGFEVNTARLGDAMFYGCVPVVIANYYDLPYADILDWHKFSIVVPTFDIPLLKEILKNVTPAQYTKMHQYVLQVRQHFQWHTPAREFDAFYMVMYELWIRRHTVRNSLQ</sequence>